<gene>
    <name evidence="1" type="ORF">KSP39_PZI017200</name>
</gene>
<dbReference type="AlphaFoldDB" id="A0AAP0B4Y4"/>
<comment type="caution">
    <text evidence="1">The sequence shown here is derived from an EMBL/GenBank/DDBJ whole genome shotgun (WGS) entry which is preliminary data.</text>
</comment>
<sequence>MQPCTVPLRDWSMSLASSCSIDRTTATITALTSVQPAVALTSTVNMEQYIGHVTQENIIHHMHPEGMPTQSGHQSHSNDCVFPEWVKEIYRGHVVNDKIAWHDMPHIYKYNGPKILILKVPRDISVIEQWDFVFRAFATSKTMIVPKS</sequence>
<reference evidence="1 2" key="1">
    <citation type="journal article" date="2022" name="Nat. Plants">
        <title>Genomes of leafy and leafless Platanthera orchids illuminate the evolution of mycoheterotrophy.</title>
        <authorList>
            <person name="Li M.H."/>
            <person name="Liu K.W."/>
            <person name="Li Z."/>
            <person name="Lu H.C."/>
            <person name="Ye Q.L."/>
            <person name="Zhang D."/>
            <person name="Wang J.Y."/>
            <person name="Li Y.F."/>
            <person name="Zhong Z.M."/>
            <person name="Liu X."/>
            <person name="Yu X."/>
            <person name="Liu D.K."/>
            <person name="Tu X.D."/>
            <person name="Liu B."/>
            <person name="Hao Y."/>
            <person name="Liao X.Y."/>
            <person name="Jiang Y.T."/>
            <person name="Sun W.H."/>
            <person name="Chen J."/>
            <person name="Chen Y.Q."/>
            <person name="Ai Y."/>
            <person name="Zhai J.W."/>
            <person name="Wu S.S."/>
            <person name="Zhou Z."/>
            <person name="Hsiao Y.Y."/>
            <person name="Wu W.L."/>
            <person name="Chen Y.Y."/>
            <person name="Lin Y.F."/>
            <person name="Hsu J.L."/>
            <person name="Li C.Y."/>
            <person name="Wang Z.W."/>
            <person name="Zhao X."/>
            <person name="Zhong W.Y."/>
            <person name="Ma X.K."/>
            <person name="Ma L."/>
            <person name="Huang J."/>
            <person name="Chen G.Z."/>
            <person name="Huang M.Z."/>
            <person name="Huang L."/>
            <person name="Peng D.H."/>
            <person name="Luo Y.B."/>
            <person name="Zou S.Q."/>
            <person name="Chen S.P."/>
            <person name="Lan S."/>
            <person name="Tsai W.C."/>
            <person name="Van de Peer Y."/>
            <person name="Liu Z.J."/>
        </authorList>
    </citation>
    <scope>NUCLEOTIDE SEQUENCE [LARGE SCALE GENOMIC DNA]</scope>
    <source>
        <strain evidence="1">Lor287</strain>
    </source>
</reference>
<evidence type="ECO:0000313" key="1">
    <source>
        <dbReference type="EMBL" id="KAK8928493.1"/>
    </source>
</evidence>
<organism evidence="1 2">
    <name type="scientific">Platanthera zijinensis</name>
    <dbReference type="NCBI Taxonomy" id="2320716"/>
    <lineage>
        <taxon>Eukaryota</taxon>
        <taxon>Viridiplantae</taxon>
        <taxon>Streptophyta</taxon>
        <taxon>Embryophyta</taxon>
        <taxon>Tracheophyta</taxon>
        <taxon>Spermatophyta</taxon>
        <taxon>Magnoliopsida</taxon>
        <taxon>Liliopsida</taxon>
        <taxon>Asparagales</taxon>
        <taxon>Orchidaceae</taxon>
        <taxon>Orchidoideae</taxon>
        <taxon>Orchideae</taxon>
        <taxon>Orchidinae</taxon>
        <taxon>Platanthera</taxon>
    </lineage>
</organism>
<keyword evidence="2" id="KW-1185">Reference proteome</keyword>
<dbReference type="EMBL" id="JBBWWQ010000015">
    <property type="protein sequence ID" value="KAK8928493.1"/>
    <property type="molecule type" value="Genomic_DNA"/>
</dbReference>
<evidence type="ECO:0000313" key="2">
    <source>
        <dbReference type="Proteomes" id="UP001418222"/>
    </source>
</evidence>
<accession>A0AAP0B4Y4</accession>
<proteinExistence type="predicted"/>
<protein>
    <submittedName>
        <fullName evidence="1">Uncharacterized protein</fullName>
    </submittedName>
</protein>
<dbReference type="Proteomes" id="UP001418222">
    <property type="component" value="Unassembled WGS sequence"/>
</dbReference>
<name>A0AAP0B4Y4_9ASPA</name>